<proteinExistence type="predicted"/>
<evidence type="ECO:0000313" key="1">
    <source>
        <dbReference type="EMBL" id="KEQ54487.1"/>
    </source>
</evidence>
<accession>A0A081RH14</accession>
<protein>
    <submittedName>
        <fullName evidence="1">Uncharacterized protein</fullName>
    </submittedName>
</protein>
<dbReference type="EMBL" id="JFHR01000010">
    <property type="protein sequence ID" value="KEQ54487.1"/>
    <property type="molecule type" value="Genomic_DNA"/>
</dbReference>
<name>A0A081RH14_SPHCR</name>
<comment type="caution">
    <text evidence="1">The sequence shown here is derived from an EMBL/GenBank/DDBJ whole genome shotgun (WGS) entry which is preliminary data.</text>
</comment>
<dbReference type="Proteomes" id="UP000028411">
    <property type="component" value="Unassembled WGS sequence"/>
</dbReference>
<evidence type="ECO:0000313" key="2">
    <source>
        <dbReference type="Proteomes" id="UP000028411"/>
    </source>
</evidence>
<gene>
    <name evidence="1" type="ORF">BV95_01295</name>
</gene>
<sequence length="57" mass="6425">MLFILNGINQIMGRTFVSRFVTGLWNPFQCYTPICRKLAVFILLGTEVGSQASKTNQ</sequence>
<reference evidence="1 2" key="1">
    <citation type="submission" date="2014-02" db="EMBL/GenBank/DDBJ databases">
        <title>Whole genome sequence of Sphingobium chlorophenolicum NBRC 16172.</title>
        <authorList>
            <person name="Gan H.M."/>
            <person name="Gan H.Y."/>
            <person name="Chew T.H."/>
            <person name="Savka M.A."/>
        </authorList>
    </citation>
    <scope>NUCLEOTIDE SEQUENCE [LARGE SCALE GENOMIC DNA]</scope>
    <source>
        <strain evidence="1 2">NBRC 16172</strain>
    </source>
</reference>
<dbReference type="AlphaFoldDB" id="A0A081RH14"/>
<organism evidence="1 2">
    <name type="scientific">Sphingobium chlorophenolicum</name>
    <dbReference type="NCBI Taxonomy" id="46429"/>
    <lineage>
        <taxon>Bacteria</taxon>
        <taxon>Pseudomonadati</taxon>
        <taxon>Pseudomonadota</taxon>
        <taxon>Alphaproteobacteria</taxon>
        <taxon>Sphingomonadales</taxon>
        <taxon>Sphingomonadaceae</taxon>
        <taxon>Sphingobium</taxon>
    </lineage>
</organism>